<reference evidence="1 2" key="1">
    <citation type="submission" date="2023-06" db="EMBL/GenBank/DDBJ databases">
        <title>Draft Genome Sequences of lactic acid bacteria strains isolated from fermented milk products.</title>
        <authorList>
            <person name="Elcheninov A.G."/>
            <person name="Klyukina A."/>
            <person name="Zayulina K.S."/>
            <person name="Gavirova L.A."/>
            <person name="Shcherbakova P.A."/>
            <person name="Shestakov A.I."/>
            <person name="Kublanov I.V."/>
            <person name="Kochetkova T.V."/>
        </authorList>
    </citation>
    <scope>NUCLEOTIDE SEQUENCE [LARGE SCALE GENOMIC DNA]</scope>
    <source>
        <strain evidence="1 2">TOM.81</strain>
    </source>
</reference>
<dbReference type="EMBL" id="JAUCAQ010000014">
    <property type="protein sequence ID" value="MDM7646790.1"/>
    <property type="molecule type" value="Genomic_DNA"/>
</dbReference>
<dbReference type="Proteomes" id="UP001242903">
    <property type="component" value="Unassembled WGS sequence"/>
</dbReference>
<organism evidence="1 2">
    <name type="scientific">Leuconostoc falkenbergense</name>
    <dbReference type="NCBI Taxonomy" id="2766470"/>
    <lineage>
        <taxon>Bacteria</taxon>
        <taxon>Bacillati</taxon>
        <taxon>Bacillota</taxon>
        <taxon>Bacilli</taxon>
        <taxon>Lactobacillales</taxon>
        <taxon>Lactobacillaceae</taxon>
        <taxon>Leuconostoc</taxon>
    </lineage>
</organism>
<protein>
    <recommendedName>
        <fullName evidence="3">Phage protein</fullName>
    </recommendedName>
</protein>
<keyword evidence="2" id="KW-1185">Reference proteome</keyword>
<gene>
    <name evidence="1" type="ORF">QUE93_07150</name>
</gene>
<comment type="caution">
    <text evidence="1">The sequence shown here is derived from an EMBL/GenBank/DDBJ whole genome shotgun (WGS) entry which is preliminary data.</text>
</comment>
<proteinExistence type="predicted"/>
<name>A0ABT7RZQ9_9LACO</name>
<evidence type="ECO:0000313" key="1">
    <source>
        <dbReference type="EMBL" id="MDM7646790.1"/>
    </source>
</evidence>
<evidence type="ECO:0000313" key="2">
    <source>
        <dbReference type="Proteomes" id="UP001242903"/>
    </source>
</evidence>
<evidence type="ECO:0008006" key="3">
    <source>
        <dbReference type="Google" id="ProtNLM"/>
    </source>
</evidence>
<sequence length="130" mass="15346">MKFTEEQYQKIVDAWDIHIVHTSKTQSVIDELLKVGYPSMVDQALALANPLTREWAHDKFVEKEKKYYWNSIKTDLAGYHSRLFRAENDNVISYSRAELANNINEDEQLTESEIKAWGYNPEMFDREEVQ</sequence>
<dbReference type="RefSeq" id="WP_289456616.1">
    <property type="nucleotide sequence ID" value="NZ_JAUCAQ010000014.1"/>
</dbReference>
<accession>A0ABT7RZQ9</accession>